<dbReference type="Gene3D" id="3.40.50.1980">
    <property type="entry name" value="Nitrogenase molybdenum iron protein domain"/>
    <property type="match status" value="2"/>
</dbReference>
<dbReference type="InterPro" id="IPR050902">
    <property type="entry name" value="ABC_Transporter_SBP"/>
</dbReference>
<name>A0A0W8FHW0_9ZZZZ</name>
<organism evidence="3">
    <name type="scientific">hydrocarbon metagenome</name>
    <dbReference type="NCBI Taxonomy" id="938273"/>
    <lineage>
        <taxon>unclassified sequences</taxon>
        <taxon>metagenomes</taxon>
        <taxon>ecological metagenomes</taxon>
    </lineage>
</organism>
<evidence type="ECO:0000313" key="3">
    <source>
        <dbReference type="EMBL" id="KUG20436.1"/>
    </source>
</evidence>
<reference evidence="3" key="1">
    <citation type="journal article" date="2015" name="Proc. Natl. Acad. Sci. U.S.A.">
        <title>Networks of energetic and metabolic interactions define dynamics in microbial communities.</title>
        <authorList>
            <person name="Embree M."/>
            <person name="Liu J.K."/>
            <person name="Al-Bassam M.M."/>
            <person name="Zengler K."/>
        </authorList>
    </citation>
    <scope>NUCLEOTIDE SEQUENCE</scope>
</reference>
<dbReference type="SUPFAM" id="SSF53807">
    <property type="entry name" value="Helical backbone' metal receptor"/>
    <property type="match status" value="1"/>
</dbReference>
<dbReference type="AlphaFoldDB" id="A0A0W8FHW0"/>
<dbReference type="PANTHER" id="PTHR30535">
    <property type="entry name" value="VITAMIN B12-BINDING PROTEIN"/>
    <property type="match status" value="1"/>
</dbReference>
<protein>
    <recommendedName>
        <fullName evidence="2">Fe/B12 periplasmic-binding domain-containing protein</fullName>
    </recommendedName>
</protein>
<keyword evidence="1" id="KW-0732">Signal</keyword>
<sequence length="296" mass="31621">MRVLLIACLILTLCVAGCTDLQKNPMADGAGLENPDAPGQTPASVARLVTLAPGETEIVCALGMGDLLVGRSDYCNYPPSVTDIPSVGGPKTVSIERVIRLEPDLVFATTITDAATAEGLRAAGLEVRIFRLETLEDVYRNIEDVGELLGCPGNASSLIEGLRERETAVQAATYGREPPRAMYVLWDDPLYVAGSDTLQDDLIKRAGGINVFEDAEGYIVVSDEAVVNRGPEVIIICEAHTAGTGDIRERLLGKQTLSDVPALRTMRIYTVDADTVNRPGPRLIDALEAFSACLHA</sequence>
<feature type="domain" description="Fe/B12 periplasmic-binding" evidence="2">
    <location>
        <begin position="47"/>
        <end position="296"/>
    </location>
</feature>
<evidence type="ECO:0000256" key="1">
    <source>
        <dbReference type="ARBA" id="ARBA00022729"/>
    </source>
</evidence>
<dbReference type="NCBIfam" id="NF038402">
    <property type="entry name" value="TroA_like"/>
    <property type="match status" value="1"/>
</dbReference>
<dbReference type="InterPro" id="IPR002491">
    <property type="entry name" value="ABC_transptr_periplasmic_BD"/>
</dbReference>
<dbReference type="PANTHER" id="PTHR30535:SF34">
    <property type="entry name" value="MOLYBDATE-BINDING PROTEIN MOLA"/>
    <property type="match status" value="1"/>
</dbReference>
<dbReference type="Pfam" id="PF01497">
    <property type="entry name" value="Peripla_BP_2"/>
    <property type="match status" value="1"/>
</dbReference>
<dbReference type="PROSITE" id="PS50983">
    <property type="entry name" value="FE_B12_PBP"/>
    <property type="match status" value="1"/>
</dbReference>
<dbReference type="InterPro" id="IPR054828">
    <property type="entry name" value="Vit_B12_bind_prot"/>
</dbReference>
<dbReference type="EMBL" id="LNQE01001193">
    <property type="protein sequence ID" value="KUG20436.1"/>
    <property type="molecule type" value="Genomic_DNA"/>
</dbReference>
<comment type="caution">
    <text evidence="3">The sequence shown here is derived from an EMBL/GenBank/DDBJ whole genome shotgun (WGS) entry which is preliminary data.</text>
</comment>
<proteinExistence type="predicted"/>
<evidence type="ECO:0000259" key="2">
    <source>
        <dbReference type="PROSITE" id="PS50983"/>
    </source>
</evidence>
<accession>A0A0W8FHW0</accession>
<gene>
    <name evidence="3" type="ORF">ASZ90_009826</name>
</gene>